<dbReference type="EMBL" id="CP123872">
    <property type="protein sequence ID" value="WND03854.1"/>
    <property type="molecule type" value="Genomic_DNA"/>
</dbReference>
<dbReference type="SUPFAM" id="SSF54506">
    <property type="entry name" value="Diaminopimelate epimerase-like"/>
    <property type="match status" value="1"/>
</dbReference>
<protein>
    <submittedName>
        <fullName evidence="2">Proline racemase family protein</fullName>
    </submittedName>
</protein>
<comment type="similarity">
    <text evidence="1">Belongs to the proline racemase family.</text>
</comment>
<keyword evidence="3" id="KW-1185">Reference proteome</keyword>
<dbReference type="KEGG" id="tmk:QGN29_05645"/>
<gene>
    <name evidence="2" type="ORF">QGN29_05645</name>
</gene>
<evidence type="ECO:0000313" key="2">
    <source>
        <dbReference type="EMBL" id="WND03854.1"/>
    </source>
</evidence>
<name>A0AA52EKE8_9PROT</name>
<organism evidence="2 3">
    <name type="scientific">Temperatibacter marinus</name>
    <dbReference type="NCBI Taxonomy" id="1456591"/>
    <lineage>
        <taxon>Bacteria</taxon>
        <taxon>Pseudomonadati</taxon>
        <taxon>Pseudomonadota</taxon>
        <taxon>Alphaproteobacteria</taxon>
        <taxon>Kordiimonadales</taxon>
        <taxon>Temperatibacteraceae</taxon>
        <taxon>Temperatibacter</taxon>
    </lineage>
</organism>
<dbReference type="Gene3D" id="3.10.310.10">
    <property type="entry name" value="Diaminopimelate Epimerase, Chain A, domain 1"/>
    <property type="match status" value="2"/>
</dbReference>
<dbReference type="AlphaFoldDB" id="A0AA52EKE8"/>
<sequence>MRVIDSHTGGQPTRVLIDVSLPLGSGSVAEQLSVLRSQRDDIRRETVLDPKCSDAMVGALVVPPQDSRCSAGVIFFNSAGYLGMCGHGLIGLMVTLYYLGRIDQGDHFIETPVGIVKTTLTGPNQVSFVNVESFCFQKDVRVTGSSLACEEKPIVGDVAWGGNWFFLVETSPLSLCTANISSLTDYGFAIRRALKELGITGLHGEEIDHIEFFEKPETGHANSKNFVLCPGGAYDRSPCGTGTSAKLACLAERHALAPGDEWVQESIVGSQFKATYEPAQAKGIIPTIAGEAYIFADATLIQQSGDPFQKGIKW</sequence>
<dbReference type="Proteomes" id="UP001268683">
    <property type="component" value="Chromosome"/>
</dbReference>
<reference evidence="2" key="1">
    <citation type="submission" date="2023-04" db="EMBL/GenBank/DDBJ databases">
        <title>Complete genome sequence of Temperatibacter marinus.</title>
        <authorList>
            <person name="Rong J.-C."/>
            <person name="Yi M.-L."/>
            <person name="Zhao Q."/>
        </authorList>
    </citation>
    <scope>NUCLEOTIDE SEQUENCE</scope>
    <source>
        <strain evidence="2">NBRC 110045</strain>
    </source>
</reference>
<dbReference type="RefSeq" id="WP_310799719.1">
    <property type="nucleotide sequence ID" value="NZ_CP123872.1"/>
</dbReference>
<dbReference type="Pfam" id="PF05544">
    <property type="entry name" value="Pro_racemase"/>
    <property type="match status" value="1"/>
</dbReference>
<evidence type="ECO:0000256" key="1">
    <source>
        <dbReference type="ARBA" id="ARBA00007529"/>
    </source>
</evidence>
<dbReference type="InterPro" id="IPR008794">
    <property type="entry name" value="Pro_racemase_fam"/>
</dbReference>
<dbReference type="PANTHER" id="PTHR33442:SF1">
    <property type="entry name" value="TRANS-3-HYDROXY-L-PROLINE DEHYDRATASE"/>
    <property type="match status" value="1"/>
</dbReference>
<accession>A0AA52EKE8</accession>
<dbReference type="PANTHER" id="PTHR33442">
    <property type="entry name" value="TRANS-3-HYDROXY-L-PROLINE DEHYDRATASE"/>
    <property type="match status" value="1"/>
</dbReference>
<dbReference type="PIRSF" id="PIRSF029792">
    <property type="entry name" value="Pro_racemase"/>
    <property type="match status" value="1"/>
</dbReference>
<dbReference type="SFLD" id="SFLDS00028">
    <property type="entry name" value="Proline_Racemase"/>
    <property type="match status" value="1"/>
</dbReference>
<proteinExistence type="inferred from homology"/>
<evidence type="ECO:0000313" key="3">
    <source>
        <dbReference type="Proteomes" id="UP001268683"/>
    </source>
</evidence>